<dbReference type="AlphaFoldDB" id="A0A5E4QBB6"/>
<evidence type="ECO:0000256" key="1">
    <source>
        <dbReference type="SAM" id="MobiDB-lite"/>
    </source>
</evidence>
<protein>
    <submittedName>
        <fullName evidence="2">Uncharacterized protein</fullName>
    </submittedName>
</protein>
<accession>A0A5E4QBB6</accession>
<organism evidence="2 3">
    <name type="scientific">Leptidea sinapis</name>
    <dbReference type="NCBI Taxonomy" id="189913"/>
    <lineage>
        <taxon>Eukaryota</taxon>
        <taxon>Metazoa</taxon>
        <taxon>Ecdysozoa</taxon>
        <taxon>Arthropoda</taxon>
        <taxon>Hexapoda</taxon>
        <taxon>Insecta</taxon>
        <taxon>Pterygota</taxon>
        <taxon>Neoptera</taxon>
        <taxon>Endopterygota</taxon>
        <taxon>Lepidoptera</taxon>
        <taxon>Glossata</taxon>
        <taxon>Ditrysia</taxon>
        <taxon>Papilionoidea</taxon>
        <taxon>Pieridae</taxon>
        <taxon>Dismorphiinae</taxon>
        <taxon>Leptidea</taxon>
    </lineage>
</organism>
<gene>
    <name evidence="2" type="ORF">LSINAPIS_LOCUS7235</name>
</gene>
<sequence length="85" mass="10003">MPTVRCLLLFLAKRRPDQPRPRAGFPHTRRMRPSPLHLRSPTRYWLVETCASNTNLHRNLQFGHFLDQPSPGVLKRRMSKCRSVL</sequence>
<evidence type="ECO:0000313" key="2">
    <source>
        <dbReference type="EMBL" id="VVC95541.1"/>
    </source>
</evidence>
<evidence type="ECO:0000313" key="3">
    <source>
        <dbReference type="Proteomes" id="UP000324832"/>
    </source>
</evidence>
<dbReference type="Proteomes" id="UP000324832">
    <property type="component" value="Unassembled WGS sequence"/>
</dbReference>
<dbReference type="EMBL" id="FZQP02002337">
    <property type="protein sequence ID" value="VVC95541.1"/>
    <property type="molecule type" value="Genomic_DNA"/>
</dbReference>
<name>A0A5E4QBB6_9NEOP</name>
<proteinExistence type="predicted"/>
<feature type="region of interest" description="Disordered" evidence="1">
    <location>
        <begin position="17"/>
        <end position="36"/>
    </location>
</feature>
<reference evidence="2 3" key="1">
    <citation type="submission" date="2017-07" db="EMBL/GenBank/DDBJ databases">
        <authorList>
            <person name="Talla V."/>
            <person name="Backstrom N."/>
        </authorList>
    </citation>
    <scope>NUCLEOTIDE SEQUENCE [LARGE SCALE GENOMIC DNA]</scope>
</reference>
<keyword evidence="3" id="KW-1185">Reference proteome</keyword>